<sequence>MPSAERGDRGAVAAVDDMTAVALADGTVEGVSPTEAHTFHRSSAVTVKLLVPRPPAGPYGC</sequence>
<protein>
    <submittedName>
        <fullName evidence="1">Uncharacterized protein</fullName>
    </submittedName>
</protein>
<dbReference type="EMBL" id="LGCN01000227">
    <property type="protein sequence ID" value="KOT32877.1"/>
    <property type="molecule type" value="Genomic_DNA"/>
</dbReference>
<organism evidence="1 2">
    <name type="scientific">Streptomyces caelestis</name>
    <dbReference type="NCBI Taxonomy" id="36816"/>
    <lineage>
        <taxon>Bacteria</taxon>
        <taxon>Bacillati</taxon>
        <taxon>Actinomycetota</taxon>
        <taxon>Actinomycetes</taxon>
        <taxon>Kitasatosporales</taxon>
        <taxon>Streptomycetaceae</taxon>
        <taxon>Streptomyces</taxon>
    </lineage>
</organism>
<dbReference type="AlphaFoldDB" id="A0A0M8QNA5"/>
<proteinExistence type="predicted"/>
<keyword evidence="2" id="KW-1185">Reference proteome</keyword>
<gene>
    <name evidence="1" type="ORF">ADK41_28685</name>
</gene>
<comment type="caution">
    <text evidence="1">The sequence shown here is derived from an EMBL/GenBank/DDBJ whole genome shotgun (WGS) entry which is preliminary data.</text>
</comment>
<reference evidence="1 2" key="1">
    <citation type="submission" date="2015-07" db="EMBL/GenBank/DDBJ databases">
        <authorList>
            <person name="Noorani M."/>
        </authorList>
    </citation>
    <scope>NUCLEOTIDE SEQUENCE [LARGE SCALE GENOMIC DNA]</scope>
    <source>
        <strain evidence="1 2">NRRL B-24567</strain>
    </source>
</reference>
<accession>A0A0M8QNA5</accession>
<evidence type="ECO:0000313" key="2">
    <source>
        <dbReference type="Proteomes" id="UP000037773"/>
    </source>
</evidence>
<evidence type="ECO:0000313" key="1">
    <source>
        <dbReference type="EMBL" id="KOT32877.1"/>
    </source>
</evidence>
<dbReference type="Proteomes" id="UP000037773">
    <property type="component" value="Unassembled WGS sequence"/>
</dbReference>
<name>A0A0M8QNA5_9ACTN</name>